<dbReference type="Proteomes" id="UP000295636">
    <property type="component" value="Unassembled WGS sequence"/>
</dbReference>
<dbReference type="AlphaFoldDB" id="A0A4R5KRU9"/>
<evidence type="ECO:0000256" key="4">
    <source>
        <dbReference type="ARBA" id="ARBA00024688"/>
    </source>
</evidence>
<dbReference type="GO" id="GO:0004129">
    <property type="term" value="F:cytochrome-c oxidase activity"/>
    <property type="evidence" value="ECO:0007669"/>
    <property type="project" value="UniProtKB-EC"/>
</dbReference>
<dbReference type="InterPro" id="IPR001505">
    <property type="entry name" value="Copper_CuA"/>
</dbReference>
<dbReference type="InterPro" id="IPR051403">
    <property type="entry name" value="NosZ/Cyto_c_oxidase_sub2"/>
</dbReference>
<comment type="catalytic activity">
    <reaction evidence="6">
        <text>4 Fe(II)-[cytochrome c] + O2 + 8 H(+)(in) = 4 Fe(III)-[cytochrome c] + 2 H2O + 4 H(+)(out)</text>
        <dbReference type="Rhea" id="RHEA:11436"/>
        <dbReference type="Rhea" id="RHEA-COMP:10350"/>
        <dbReference type="Rhea" id="RHEA-COMP:14399"/>
        <dbReference type="ChEBI" id="CHEBI:15377"/>
        <dbReference type="ChEBI" id="CHEBI:15378"/>
        <dbReference type="ChEBI" id="CHEBI:15379"/>
        <dbReference type="ChEBI" id="CHEBI:29033"/>
        <dbReference type="ChEBI" id="CHEBI:29034"/>
        <dbReference type="EC" id="7.1.1.9"/>
    </reaction>
</comment>
<keyword evidence="2" id="KW-0479">Metal-binding</keyword>
<dbReference type="OrthoDB" id="9773456at2"/>
<dbReference type="InterPro" id="IPR034214">
    <property type="entry name" value="Ba3_CcO_II_C"/>
</dbReference>
<dbReference type="Gene3D" id="1.20.1070.10">
    <property type="entry name" value="Rhodopsin 7-helix transmembrane proteins"/>
    <property type="match status" value="1"/>
</dbReference>
<dbReference type="RefSeq" id="WP_133228700.1">
    <property type="nucleotide sequence ID" value="NZ_SMRT01000005.1"/>
</dbReference>
<comment type="function">
    <text evidence="4">Subunits I and II form the functional core of the enzyme complex. Electrons originating in cytochrome c are transferred via heme a and Cu(A) to the binuclear center formed by heme a3 and Cu(B).</text>
</comment>
<sequence>MHIHRYEKIWLSFGIAMLVVFLVVLGVGAFALGAQTPGDHDHSQHQSRQTVDPETVDQTAPFNDLGLKKIGENEYDAYMLAFAFGYGPDKMEVPQGATVHFHITSKDVVHGFQIPGTNVNMMVVPGEVNHLTYTFTKKGEFLILCNEYCGAAHEMMQAVIIVK</sequence>
<protein>
    <recommendedName>
        <fullName evidence="5">Cytochrome aa3 subunit 2</fullName>
    </recommendedName>
</protein>
<dbReference type="CDD" id="cd13913">
    <property type="entry name" value="ba3_CcO_II_C"/>
    <property type="match status" value="1"/>
</dbReference>
<evidence type="ECO:0000256" key="5">
    <source>
        <dbReference type="ARBA" id="ARBA00031399"/>
    </source>
</evidence>
<reference evidence="9 10" key="1">
    <citation type="submission" date="2019-03" db="EMBL/GenBank/DDBJ databases">
        <title>This is whole genome sequence of Paenibacillus sp MS74 strain.</title>
        <authorList>
            <person name="Trinh H.N."/>
        </authorList>
    </citation>
    <scope>NUCLEOTIDE SEQUENCE [LARGE SCALE GENOMIC DNA]</scope>
    <source>
        <strain evidence="9 10">MS74</strain>
    </source>
</reference>
<dbReference type="PANTHER" id="PTHR42838">
    <property type="entry name" value="CYTOCHROME C OXIDASE SUBUNIT II"/>
    <property type="match status" value="1"/>
</dbReference>
<dbReference type="SUPFAM" id="SSF49503">
    <property type="entry name" value="Cupredoxins"/>
    <property type="match status" value="1"/>
</dbReference>
<dbReference type="InterPro" id="IPR002429">
    <property type="entry name" value="CcO_II-like_C"/>
</dbReference>
<comment type="subcellular location">
    <subcellularLocation>
        <location evidence="1">Cell envelope</location>
    </subcellularLocation>
</comment>
<evidence type="ECO:0000256" key="2">
    <source>
        <dbReference type="ARBA" id="ARBA00022723"/>
    </source>
</evidence>
<evidence type="ECO:0000256" key="7">
    <source>
        <dbReference type="SAM" id="Phobius"/>
    </source>
</evidence>
<evidence type="ECO:0000256" key="1">
    <source>
        <dbReference type="ARBA" id="ARBA00004196"/>
    </source>
</evidence>
<dbReference type="Pfam" id="PF00116">
    <property type="entry name" value="COX2"/>
    <property type="match status" value="1"/>
</dbReference>
<organism evidence="9 10">
    <name type="scientific">Paenibacillus piri</name>
    <dbReference type="NCBI Taxonomy" id="2547395"/>
    <lineage>
        <taxon>Bacteria</taxon>
        <taxon>Bacillati</taxon>
        <taxon>Bacillota</taxon>
        <taxon>Bacilli</taxon>
        <taxon>Bacillales</taxon>
        <taxon>Paenibacillaceae</taxon>
        <taxon>Paenibacillus</taxon>
    </lineage>
</organism>
<evidence type="ECO:0000259" key="8">
    <source>
        <dbReference type="PROSITE" id="PS50857"/>
    </source>
</evidence>
<feature type="domain" description="Cytochrome oxidase subunit II copper A binding" evidence="8">
    <location>
        <begin position="62"/>
        <end position="163"/>
    </location>
</feature>
<dbReference type="PROSITE" id="PS00078">
    <property type="entry name" value="COX2"/>
    <property type="match status" value="1"/>
</dbReference>
<dbReference type="GO" id="GO:0030313">
    <property type="term" value="C:cell envelope"/>
    <property type="evidence" value="ECO:0007669"/>
    <property type="project" value="UniProtKB-SubCell"/>
</dbReference>
<evidence type="ECO:0000256" key="3">
    <source>
        <dbReference type="ARBA" id="ARBA00023008"/>
    </source>
</evidence>
<keyword evidence="7" id="KW-0472">Membrane</keyword>
<evidence type="ECO:0000256" key="6">
    <source>
        <dbReference type="ARBA" id="ARBA00047816"/>
    </source>
</evidence>
<keyword evidence="10" id="KW-1185">Reference proteome</keyword>
<keyword evidence="3" id="KW-0186">Copper</keyword>
<dbReference type="PROSITE" id="PS50857">
    <property type="entry name" value="COX2_CUA"/>
    <property type="match status" value="1"/>
</dbReference>
<dbReference type="PANTHER" id="PTHR42838:SF2">
    <property type="entry name" value="NITROUS-OXIDE REDUCTASE"/>
    <property type="match status" value="1"/>
</dbReference>
<dbReference type="GO" id="GO:0016020">
    <property type="term" value="C:membrane"/>
    <property type="evidence" value="ECO:0007669"/>
    <property type="project" value="InterPro"/>
</dbReference>
<keyword evidence="7" id="KW-1133">Transmembrane helix</keyword>
<dbReference type="Gene3D" id="2.60.40.420">
    <property type="entry name" value="Cupredoxins - blue copper proteins"/>
    <property type="match status" value="1"/>
</dbReference>
<evidence type="ECO:0000313" key="9">
    <source>
        <dbReference type="EMBL" id="TDF97540.1"/>
    </source>
</evidence>
<dbReference type="GO" id="GO:0005507">
    <property type="term" value="F:copper ion binding"/>
    <property type="evidence" value="ECO:0007669"/>
    <property type="project" value="InterPro"/>
</dbReference>
<gene>
    <name evidence="9" type="ORF">E1757_13055</name>
</gene>
<evidence type="ECO:0000313" key="10">
    <source>
        <dbReference type="Proteomes" id="UP000295636"/>
    </source>
</evidence>
<dbReference type="InterPro" id="IPR008972">
    <property type="entry name" value="Cupredoxin"/>
</dbReference>
<keyword evidence="7" id="KW-0812">Transmembrane</keyword>
<accession>A0A4R5KRU9</accession>
<comment type="caution">
    <text evidence="9">The sequence shown here is derived from an EMBL/GenBank/DDBJ whole genome shotgun (WGS) entry which is preliminary data.</text>
</comment>
<proteinExistence type="predicted"/>
<dbReference type="EMBL" id="SMRT01000005">
    <property type="protein sequence ID" value="TDF97540.1"/>
    <property type="molecule type" value="Genomic_DNA"/>
</dbReference>
<feature type="transmembrane region" description="Helical" evidence="7">
    <location>
        <begin position="9"/>
        <end position="34"/>
    </location>
</feature>
<name>A0A4R5KRU9_9BACL</name>